<gene>
    <name evidence="6" type="ORF">PMAYCL1PPCAC_08227</name>
</gene>
<dbReference type="GO" id="GO:0098632">
    <property type="term" value="F:cell-cell adhesion mediator activity"/>
    <property type="evidence" value="ECO:0007669"/>
    <property type="project" value="TreeGrafter"/>
</dbReference>
<dbReference type="Proteomes" id="UP001328107">
    <property type="component" value="Unassembled WGS sequence"/>
</dbReference>
<organism evidence="6 7">
    <name type="scientific">Pristionchus mayeri</name>
    <dbReference type="NCBI Taxonomy" id="1317129"/>
    <lineage>
        <taxon>Eukaryota</taxon>
        <taxon>Metazoa</taxon>
        <taxon>Ecdysozoa</taxon>
        <taxon>Nematoda</taxon>
        <taxon>Chromadorea</taxon>
        <taxon>Rhabditida</taxon>
        <taxon>Rhabditina</taxon>
        <taxon>Diplogasteromorpha</taxon>
        <taxon>Diplogasteroidea</taxon>
        <taxon>Neodiplogasteridae</taxon>
        <taxon>Pristionchus</taxon>
    </lineage>
</organism>
<dbReference type="GO" id="GO:0005886">
    <property type="term" value="C:plasma membrane"/>
    <property type="evidence" value="ECO:0007669"/>
    <property type="project" value="TreeGrafter"/>
</dbReference>
<evidence type="ECO:0000313" key="7">
    <source>
        <dbReference type="Proteomes" id="UP001328107"/>
    </source>
</evidence>
<dbReference type="SMART" id="SM00409">
    <property type="entry name" value="IG"/>
    <property type="match status" value="2"/>
</dbReference>
<name>A0AAN4ZBA4_9BILA</name>
<feature type="domain" description="Ig-like" evidence="5">
    <location>
        <begin position="136"/>
        <end position="224"/>
    </location>
</feature>
<dbReference type="PROSITE" id="PS50835">
    <property type="entry name" value="IG_LIKE"/>
    <property type="match status" value="2"/>
</dbReference>
<keyword evidence="4" id="KW-0732">Signal</keyword>
<dbReference type="GO" id="GO:0007156">
    <property type="term" value="P:homophilic cell adhesion via plasma membrane adhesion molecules"/>
    <property type="evidence" value="ECO:0007669"/>
    <property type="project" value="TreeGrafter"/>
</dbReference>
<reference evidence="7" key="1">
    <citation type="submission" date="2022-10" db="EMBL/GenBank/DDBJ databases">
        <title>Genome assembly of Pristionchus species.</title>
        <authorList>
            <person name="Yoshida K."/>
            <person name="Sommer R.J."/>
        </authorList>
    </citation>
    <scope>NUCLEOTIDE SEQUENCE [LARGE SCALE GENOMIC DNA]</scope>
    <source>
        <strain evidence="7">RS5460</strain>
    </source>
</reference>
<dbReference type="InterPro" id="IPR003598">
    <property type="entry name" value="Ig_sub2"/>
</dbReference>
<keyword evidence="7" id="KW-1185">Reference proteome</keyword>
<evidence type="ECO:0000256" key="4">
    <source>
        <dbReference type="SAM" id="SignalP"/>
    </source>
</evidence>
<evidence type="ECO:0000259" key="5">
    <source>
        <dbReference type="PROSITE" id="PS50835"/>
    </source>
</evidence>
<dbReference type="PANTHER" id="PTHR10075">
    <property type="entry name" value="BASIGIN RELATED"/>
    <property type="match status" value="1"/>
</dbReference>
<evidence type="ECO:0000256" key="2">
    <source>
        <dbReference type="ARBA" id="ARBA00023319"/>
    </source>
</evidence>
<evidence type="ECO:0000256" key="1">
    <source>
        <dbReference type="ARBA" id="ARBA00022737"/>
    </source>
</evidence>
<dbReference type="GO" id="GO:0030424">
    <property type="term" value="C:axon"/>
    <property type="evidence" value="ECO:0007669"/>
    <property type="project" value="TreeGrafter"/>
</dbReference>
<keyword evidence="3" id="KW-1133">Transmembrane helix</keyword>
<dbReference type="SMART" id="SM00408">
    <property type="entry name" value="IGc2"/>
    <property type="match status" value="2"/>
</dbReference>
<dbReference type="InterPro" id="IPR013783">
    <property type="entry name" value="Ig-like_fold"/>
</dbReference>
<keyword evidence="3" id="KW-0812">Transmembrane</keyword>
<feature type="signal peptide" evidence="4">
    <location>
        <begin position="1"/>
        <end position="26"/>
    </location>
</feature>
<dbReference type="Pfam" id="PF13927">
    <property type="entry name" value="Ig_3"/>
    <property type="match status" value="2"/>
</dbReference>
<dbReference type="SUPFAM" id="SSF48726">
    <property type="entry name" value="Immunoglobulin"/>
    <property type="match status" value="2"/>
</dbReference>
<feature type="chain" id="PRO_5042816852" description="Ig-like domain-containing protein" evidence="4">
    <location>
        <begin position="27"/>
        <end position="323"/>
    </location>
</feature>
<keyword evidence="3" id="KW-0472">Membrane</keyword>
<comment type="caution">
    <text evidence="6">The sequence shown here is derived from an EMBL/GenBank/DDBJ whole genome shotgun (WGS) entry which is preliminary data.</text>
</comment>
<feature type="transmembrane region" description="Helical" evidence="3">
    <location>
        <begin position="253"/>
        <end position="278"/>
    </location>
</feature>
<dbReference type="InterPro" id="IPR007110">
    <property type="entry name" value="Ig-like_dom"/>
</dbReference>
<sequence length="323" mass="35620">MPPLLSGLSHRLVFLLLLGITRSSLAEDSLKDDKKLEQFVPEGSTTALMCEPIFSGESSQATWYKDGVPVANVSSKSNALLPDRTYKPEQNVPEVGFLIVSDIRREDAGTYECRDASRNASGAASTLRVAFVEKLPMEDHITFSPRRIVLGESVRLRCSLPAADPAPAVNWQLNGASLSRYSPDSTSFPNGTLHIPRFTISHLGLFTCNFTNFGGRATSRVFIDAKDLAIDRAIPDSLDSVSQRCTYFFRACVLWFLIGCLATSCIVLLYLLCALCCLQPRRRRTLRPSFFARSHPSLGPGFRKPVMPLPDYYIPAPTQPPAS</sequence>
<dbReference type="EMBL" id="BTRK01000002">
    <property type="protein sequence ID" value="GMR38032.1"/>
    <property type="molecule type" value="Genomic_DNA"/>
</dbReference>
<evidence type="ECO:0000256" key="3">
    <source>
        <dbReference type="SAM" id="Phobius"/>
    </source>
</evidence>
<accession>A0AAN4ZBA4</accession>
<dbReference type="AlphaFoldDB" id="A0AAN4ZBA4"/>
<dbReference type="InterPro" id="IPR036179">
    <property type="entry name" value="Ig-like_dom_sf"/>
</dbReference>
<feature type="domain" description="Ig-like" evidence="5">
    <location>
        <begin position="40"/>
        <end position="130"/>
    </location>
</feature>
<keyword evidence="2" id="KW-0393">Immunoglobulin domain</keyword>
<dbReference type="PANTHER" id="PTHR10075:SF100">
    <property type="entry name" value="FASCICLIN-2"/>
    <property type="match status" value="1"/>
</dbReference>
<dbReference type="InterPro" id="IPR003599">
    <property type="entry name" value="Ig_sub"/>
</dbReference>
<evidence type="ECO:0000313" key="6">
    <source>
        <dbReference type="EMBL" id="GMR38032.1"/>
    </source>
</evidence>
<dbReference type="GO" id="GO:0070593">
    <property type="term" value="P:dendrite self-avoidance"/>
    <property type="evidence" value="ECO:0007669"/>
    <property type="project" value="TreeGrafter"/>
</dbReference>
<dbReference type="Gene3D" id="2.60.40.10">
    <property type="entry name" value="Immunoglobulins"/>
    <property type="match status" value="2"/>
</dbReference>
<dbReference type="GO" id="GO:0007411">
    <property type="term" value="P:axon guidance"/>
    <property type="evidence" value="ECO:0007669"/>
    <property type="project" value="TreeGrafter"/>
</dbReference>
<proteinExistence type="predicted"/>
<keyword evidence="1" id="KW-0677">Repeat</keyword>
<protein>
    <recommendedName>
        <fullName evidence="5">Ig-like domain-containing protein</fullName>
    </recommendedName>
</protein>